<dbReference type="EMBL" id="GBXM01068892">
    <property type="protein sequence ID" value="JAH39685.1"/>
    <property type="molecule type" value="Transcribed_RNA"/>
</dbReference>
<name>A0A0E9SG60_ANGAN</name>
<reference evidence="1" key="2">
    <citation type="journal article" date="2015" name="Fish Shellfish Immunol.">
        <title>Early steps in the European eel (Anguilla anguilla)-Vibrio vulnificus interaction in the gills: Role of the RtxA13 toxin.</title>
        <authorList>
            <person name="Callol A."/>
            <person name="Pajuelo D."/>
            <person name="Ebbesson L."/>
            <person name="Teles M."/>
            <person name="MacKenzie S."/>
            <person name="Amaro C."/>
        </authorList>
    </citation>
    <scope>NUCLEOTIDE SEQUENCE</scope>
</reference>
<sequence length="41" mass="4766">MHHKSSSLCTTILHKILHWRVKKCKSVCKSAFFAFFVNATE</sequence>
<organism evidence="1">
    <name type="scientific">Anguilla anguilla</name>
    <name type="common">European freshwater eel</name>
    <name type="synonym">Muraena anguilla</name>
    <dbReference type="NCBI Taxonomy" id="7936"/>
    <lineage>
        <taxon>Eukaryota</taxon>
        <taxon>Metazoa</taxon>
        <taxon>Chordata</taxon>
        <taxon>Craniata</taxon>
        <taxon>Vertebrata</taxon>
        <taxon>Euteleostomi</taxon>
        <taxon>Actinopterygii</taxon>
        <taxon>Neopterygii</taxon>
        <taxon>Teleostei</taxon>
        <taxon>Anguilliformes</taxon>
        <taxon>Anguillidae</taxon>
        <taxon>Anguilla</taxon>
    </lineage>
</organism>
<evidence type="ECO:0000313" key="1">
    <source>
        <dbReference type="EMBL" id="JAH39685.1"/>
    </source>
</evidence>
<reference evidence="1" key="1">
    <citation type="submission" date="2014-11" db="EMBL/GenBank/DDBJ databases">
        <authorList>
            <person name="Amaro Gonzalez C."/>
        </authorList>
    </citation>
    <scope>NUCLEOTIDE SEQUENCE</scope>
</reference>
<accession>A0A0E9SG60</accession>
<dbReference type="AlphaFoldDB" id="A0A0E9SG60"/>
<protein>
    <submittedName>
        <fullName evidence="1">Uncharacterized protein</fullName>
    </submittedName>
</protein>
<proteinExistence type="predicted"/>